<gene>
    <name evidence="1" type="ORF">GCM10009765_03780</name>
</gene>
<evidence type="ECO:0008006" key="3">
    <source>
        <dbReference type="Google" id="ProtNLM"/>
    </source>
</evidence>
<name>A0ABN2FRL7_9ACTN</name>
<evidence type="ECO:0000313" key="2">
    <source>
        <dbReference type="Proteomes" id="UP001500618"/>
    </source>
</evidence>
<evidence type="ECO:0000313" key="1">
    <source>
        <dbReference type="EMBL" id="GAA1657498.1"/>
    </source>
</evidence>
<proteinExistence type="predicted"/>
<reference evidence="1 2" key="1">
    <citation type="journal article" date="2019" name="Int. J. Syst. Evol. Microbiol.">
        <title>The Global Catalogue of Microorganisms (GCM) 10K type strain sequencing project: providing services to taxonomists for standard genome sequencing and annotation.</title>
        <authorList>
            <consortium name="The Broad Institute Genomics Platform"/>
            <consortium name="The Broad Institute Genome Sequencing Center for Infectious Disease"/>
            <person name="Wu L."/>
            <person name="Ma J."/>
        </authorList>
    </citation>
    <scope>NUCLEOTIDE SEQUENCE [LARGE SCALE GENOMIC DNA]</scope>
    <source>
        <strain evidence="1 2">JCM 14718</strain>
    </source>
</reference>
<protein>
    <recommendedName>
        <fullName evidence="3">NUDIX hydrolase</fullName>
    </recommendedName>
</protein>
<organism evidence="1 2">
    <name type="scientific">Fodinicola feengrottensis</name>
    <dbReference type="NCBI Taxonomy" id="435914"/>
    <lineage>
        <taxon>Bacteria</taxon>
        <taxon>Bacillati</taxon>
        <taxon>Actinomycetota</taxon>
        <taxon>Actinomycetes</taxon>
        <taxon>Mycobacteriales</taxon>
        <taxon>Fodinicola</taxon>
    </lineage>
</organism>
<dbReference type="Proteomes" id="UP001500618">
    <property type="component" value="Unassembled WGS sequence"/>
</dbReference>
<comment type="caution">
    <text evidence="1">The sequence shown here is derived from an EMBL/GenBank/DDBJ whole genome shotgun (WGS) entry which is preliminary data.</text>
</comment>
<dbReference type="RefSeq" id="WP_279580020.1">
    <property type="nucleotide sequence ID" value="NZ_BAAANY010000001.1"/>
</dbReference>
<keyword evidence="2" id="KW-1185">Reference proteome</keyword>
<sequence>MVTVLCRTDLGVLDRDNLPAVTGADDAAEARWVSASTYDELVACAAATGGRIFAAHRDMLADVLG</sequence>
<dbReference type="EMBL" id="BAAANY010000001">
    <property type="protein sequence ID" value="GAA1657498.1"/>
    <property type="molecule type" value="Genomic_DNA"/>
</dbReference>
<accession>A0ABN2FRL7</accession>